<gene>
    <name evidence="2" type="ORF">P775_03825</name>
</gene>
<accession>A0A2G8RJ89</accession>
<proteinExistence type="predicted"/>
<feature type="domain" description="Anti-sigma K factor RskA C-terminal" evidence="1">
    <location>
        <begin position="109"/>
        <end position="223"/>
    </location>
</feature>
<sequence length="232" mass="24515">MTSTSDTPEDGILAAEYVLRLLSPAEEAAFEARLTLETHLMDYVAFWASRLSGLNDEIAETTPPSRTRRQLMARLFGPIEPLSFWQRASLWQGLSFASIVLSGFLALQMLQIPEPTLPAGPKALLISEISAEDQSLRVLAIYKANTNHLEIARTAGQAAPGRVLELWAIAEGAAPVSLGVLPEGANTSVILPEGMSAQLASLTLAISDEPPGGSNTGAPTGAVLAVGQVSEL</sequence>
<dbReference type="AlphaFoldDB" id="A0A2G8RJ89"/>
<dbReference type="GO" id="GO:0005886">
    <property type="term" value="C:plasma membrane"/>
    <property type="evidence" value="ECO:0007669"/>
    <property type="project" value="InterPro"/>
</dbReference>
<dbReference type="RefSeq" id="WP_180287306.1">
    <property type="nucleotide sequence ID" value="NZ_AWWI01000031.1"/>
</dbReference>
<dbReference type="EMBL" id="AWWI01000031">
    <property type="protein sequence ID" value="PIL21563.1"/>
    <property type="molecule type" value="Genomic_DNA"/>
</dbReference>
<keyword evidence="3" id="KW-1185">Reference proteome</keyword>
<dbReference type="Pfam" id="PF10099">
    <property type="entry name" value="RskA_C"/>
    <property type="match status" value="1"/>
</dbReference>
<reference evidence="2 3" key="1">
    <citation type="submission" date="2013-09" db="EMBL/GenBank/DDBJ databases">
        <title>Genome sequencing of Phaeobacter antarcticus sp. nov. SM1211.</title>
        <authorList>
            <person name="Zhang X.-Y."/>
            <person name="Liu C."/>
            <person name="Chen X.-L."/>
            <person name="Xie B.-B."/>
            <person name="Qin Q.-L."/>
            <person name="Rong J.-C."/>
            <person name="Zhang Y.-Z."/>
        </authorList>
    </citation>
    <scope>NUCLEOTIDE SEQUENCE [LARGE SCALE GENOMIC DNA]</scope>
    <source>
        <strain evidence="2 3">SM1211</strain>
    </source>
</reference>
<comment type="caution">
    <text evidence="2">The sequence shown here is derived from an EMBL/GenBank/DDBJ whole genome shotgun (WGS) entry which is preliminary data.</text>
</comment>
<evidence type="ECO:0000313" key="3">
    <source>
        <dbReference type="Proteomes" id="UP000231259"/>
    </source>
</evidence>
<dbReference type="PANTHER" id="PTHR37461:SF1">
    <property type="entry name" value="ANTI-SIGMA-K FACTOR RSKA"/>
    <property type="match status" value="1"/>
</dbReference>
<evidence type="ECO:0000313" key="2">
    <source>
        <dbReference type="EMBL" id="PIL21563.1"/>
    </source>
</evidence>
<organism evidence="2 3">
    <name type="scientific">Puniceibacterium antarcticum</name>
    <dbReference type="NCBI Taxonomy" id="1206336"/>
    <lineage>
        <taxon>Bacteria</taxon>
        <taxon>Pseudomonadati</taxon>
        <taxon>Pseudomonadota</taxon>
        <taxon>Alphaproteobacteria</taxon>
        <taxon>Rhodobacterales</taxon>
        <taxon>Paracoccaceae</taxon>
        <taxon>Puniceibacterium</taxon>
    </lineage>
</organism>
<dbReference type="Proteomes" id="UP000231259">
    <property type="component" value="Unassembled WGS sequence"/>
</dbReference>
<dbReference type="PANTHER" id="PTHR37461">
    <property type="entry name" value="ANTI-SIGMA-K FACTOR RSKA"/>
    <property type="match status" value="1"/>
</dbReference>
<name>A0A2G8RJ89_9RHOB</name>
<dbReference type="GO" id="GO:0006417">
    <property type="term" value="P:regulation of translation"/>
    <property type="evidence" value="ECO:0007669"/>
    <property type="project" value="TreeGrafter"/>
</dbReference>
<protein>
    <recommendedName>
        <fullName evidence="1">Anti-sigma K factor RskA C-terminal domain-containing protein</fullName>
    </recommendedName>
</protein>
<dbReference type="InterPro" id="IPR051474">
    <property type="entry name" value="Anti-sigma-K/W_factor"/>
</dbReference>
<evidence type="ECO:0000259" key="1">
    <source>
        <dbReference type="Pfam" id="PF10099"/>
    </source>
</evidence>
<dbReference type="GO" id="GO:0016989">
    <property type="term" value="F:sigma factor antagonist activity"/>
    <property type="evidence" value="ECO:0007669"/>
    <property type="project" value="TreeGrafter"/>
</dbReference>
<dbReference type="InterPro" id="IPR018764">
    <property type="entry name" value="RskA_C"/>
</dbReference>